<dbReference type="Pfam" id="PF22901">
    <property type="entry name" value="dsrm_Ferlin"/>
    <property type="match status" value="1"/>
</dbReference>
<sequence>MLQVVPAMVNEETVEDNLVLPSGSEQQLANYIITVYGAFGLPTGSHCHGDRRYGKLPNTFVRVSFCGLLVKTAVQHRNNNPMYSEQVSIVEMFPNMNQMIRLEVCTAEGCFNRVLGSTHLKLGLISHDGENGFLPTFGPSLLHMYGSSCAGALGSTCEEGPYHKGALLVSLKTVVPFYQQSVRTTNVEPVTPIKPENLWSLEDFCIFCPILEVSMLDRKIAGRFCGVALTIGDMCNDNKADEEFAAMMNEIKSRKLHYTGSLEVMKTRPAYGYLDFPNAFPILQLATRLPDFRFRMYRNNMLYRIVVALESTLVDIERRLKNLEYATPNELIDELNRAVDDAAANILKFLDIIQYSNVNSSSENMLRQYSTELDQRQLTLQKEEIEKIYQQIITRDKGCSTLKLKKSTSKRTHESITASRKSVKIHLANTKILTSSLKDLIYKAYEGWPDIVIWLLNGGSRTAYARISAADIIYSVIPEQNGRNCGRIQTVYLKPLKCPKHLTTSASGCCCIAGKIELLLWMGLYSQISAFGSYFPSGYKIKTRNYAMCLKSNALMLECRVFVYRAKLISSIDGSNFAYAFVRVNTMNTVKETKVKQKTATPVWNQVLKIQRMMFTTQERLMTNPPLVLVEVFECDLTGRTDLVGRFSVSPTVDDRQSYEYAPKLQWHELQKGADTTGQVLMSAQLLQIPEKLMKTTVYSPVEESFCEPDMKDLSLNDKEVEHLPPNLIPLSTTYKIDVYWWGLREVNIARKPCVVLEIDELTVKSDIIVDKKANCNFPNGKISQIFEAPLNESYCPPLTIKMYDSSTFGRTLFLGTNIVKNPNKYIINWLPNNEREASIRSASIMSTNFFQGNPTDINIKYCKLNSYNIPATNTLHNMKSNPPNSEDTWSTSTARNFKTKAKMSIWRKFFTRKEPNEEEYILLPMFKKETDQIRVVKKLPEYSEQENWWMRFFNSHDKQCVDDDPTSDKINIYTSELELQPEFSKFKDWCATLKFYNGTKTGIPEKDVQLYCGMLKAGIVIYRWPPPGDTVVVSSNGADLKHGYFDDYPSNYPTKYLVRVYIIKSSNLMAKDFSGKCDPYVIIRCGKKRLGDRSCYVSNTIHPIFGKMYEFRCTIPEDYVLNVSLFNFESVPPDELIGSTSIDLEDRIYTKHRARVGLSNEYNLTGPTKWRDSTKPSAILEEICTKNHLATPVYLDNGTVIVNGVEYKESERDKNYISSSERKENICLSLLRKWHTLPLCGYNLVPEHVETRTLYNPDKPGVDQGKIQMWVDIFPLDNNLAIPPPVDISLPKVEDYELRLIIWDVCRLKLGDVSRNNCDIFVRGWIGSVNQSQLTDVHCCRDGVVTFNWRMIFHFCYQHAERMLVFKECGPFTEHEERLPPILVIQVVDNDAVNPDDYLGSVILNLNALPKGEKQARQCTLDNLEQSRKVNLFSSRSIRAWWPLQFVDKDTGINLQTGAIDLELILLPKEKAVLMPVGLGRGPPSSLPEPITLQERPTSSSRLWLADNDDDEK</sequence>
<protein>
    <submittedName>
        <fullName evidence="9">Otoferlin-like</fullName>
    </submittedName>
</protein>
<keyword evidence="8" id="KW-1185">Reference proteome</keyword>
<keyword evidence="3" id="KW-0677">Repeat</keyword>
<feature type="domain" description="C2" evidence="7">
    <location>
        <begin position="536"/>
        <end position="668"/>
    </location>
</feature>
<evidence type="ECO:0000313" key="9">
    <source>
        <dbReference type="RefSeq" id="XP_052751429.1"/>
    </source>
</evidence>
<name>A0ABM3MJ70_GALME</name>
<dbReference type="InterPro" id="IPR035892">
    <property type="entry name" value="C2_domain_sf"/>
</dbReference>
<dbReference type="PROSITE" id="PS50004">
    <property type="entry name" value="C2"/>
    <property type="match status" value="4"/>
</dbReference>
<dbReference type="Pfam" id="PF08150">
    <property type="entry name" value="FerB"/>
    <property type="match status" value="1"/>
</dbReference>
<feature type="domain" description="C2" evidence="7">
    <location>
        <begin position="12"/>
        <end position="136"/>
    </location>
</feature>
<dbReference type="CDD" id="cd08374">
    <property type="entry name" value="C2F_Ferlin"/>
    <property type="match status" value="1"/>
</dbReference>
<dbReference type="InterPro" id="IPR037724">
    <property type="entry name" value="C2E_Ferlin"/>
</dbReference>
<gene>
    <name evidence="9" type="primary">LOC113509187</name>
</gene>
<dbReference type="InterPro" id="IPR012561">
    <property type="entry name" value="Ferlin_B-domain"/>
</dbReference>
<dbReference type="PANTHER" id="PTHR12546:SF60">
    <property type="entry name" value="MISFIRE, ISOFORM F"/>
    <property type="match status" value="1"/>
</dbReference>
<proteinExistence type="predicted"/>
<feature type="region of interest" description="Disordered" evidence="6">
    <location>
        <begin position="1481"/>
        <end position="1514"/>
    </location>
</feature>
<dbReference type="InterPro" id="IPR037721">
    <property type="entry name" value="Ferlin"/>
</dbReference>
<evidence type="ECO:0000256" key="3">
    <source>
        <dbReference type="ARBA" id="ARBA00022737"/>
    </source>
</evidence>
<dbReference type="SMART" id="SM00239">
    <property type="entry name" value="C2"/>
    <property type="match status" value="3"/>
</dbReference>
<dbReference type="RefSeq" id="XP_052751429.1">
    <property type="nucleotide sequence ID" value="XM_052895469.1"/>
</dbReference>
<dbReference type="InterPro" id="IPR000008">
    <property type="entry name" value="C2_dom"/>
</dbReference>
<evidence type="ECO:0000256" key="5">
    <source>
        <dbReference type="ARBA" id="ARBA00023136"/>
    </source>
</evidence>
<comment type="subcellular location">
    <subcellularLocation>
        <location evidence="1">Membrane</location>
        <topology evidence="1">Single-pass membrane protein</topology>
    </subcellularLocation>
</comment>
<feature type="domain" description="C2" evidence="7">
    <location>
        <begin position="1283"/>
        <end position="1421"/>
    </location>
</feature>
<dbReference type="SMART" id="SM01201">
    <property type="entry name" value="FerB"/>
    <property type="match status" value="1"/>
</dbReference>
<evidence type="ECO:0000256" key="1">
    <source>
        <dbReference type="ARBA" id="ARBA00004167"/>
    </source>
</evidence>
<dbReference type="SUPFAM" id="SSF49562">
    <property type="entry name" value="C2 domain (Calcium/lipid-binding domain, CaLB)"/>
    <property type="match status" value="4"/>
</dbReference>
<dbReference type="PANTHER" id="PTHR12546">
    <property type="entry name" value="FER-1-LIKE"/>
    <property type="match status" value="1"/>
</dbReference>
<accession>A0ABM3MJ70</accession>
<evidence type="ECO:0000256" key="6">
    <source>
        <dbReference type="SAM" id="MobiDB-lite"/>
    </source>
</evidence>
<dbReference type="Pfam" id="PF00168">
    <property type="entry name" value="C2"/>
    <property type="match status" value="4"/>
</dbReference>
<keyword evidence="2" id="KW-0812">Transmembrane</keyword>
<dbReference type="Gene3D" id="2.60.40.150">
    <property type="entry name" value="C2 domain"/>
    <property type="match status" value="4"/>
</dbReference>
<evidence type="ECO:0000256" key="4">
    <source>
        <dbReference type="ARBA" id="ARBA00022989"/>
    </source>
</evidence>
<dbReference type="InterPro" id="IPR037725">
    <property type="entry name" value="C2F_Ferlin"/>
</dbReference>
<evidence type="ECO:0000313" key="8">
    <source>
        <dbReference type="Proteomes" id="UP001652740"/>
    </source>
</evidence>
<dbReference type="Proteomes" id="UP001652740">
    <property type="component" value="Unplaced"/>
</dbReference>
<dbReference type="CDD" id="cd04037">
    <property type="entry name" value="C2E_Ferlin"/>
    <property type="match status" value="1"/>
</dbReference>
<keyword evidence="4" id="KW-1133">Transmembrane helix</keyword>
<reference evidence="9" key="1">
    <citation type="submission" date="2025-08" db="UniProtKB">
        <authorList>
            <consortium name="RefSeq"/>
        </authorList>
    </citation>
    <scope>IDENTIFICATION</scope>
    <source>
        <tissue evidence="9">Whole larvae</tissue>
    </source>
</reference>
<keyword evidence="5" id="KW-0472">Membrane</keyword>
<dbReference type="GeneID" id="113509187"/>
<dbReference type="InterPro" id="IPR055072">
    <property type="entry name" value="Ferlin_DSRM"/>
</dbReference>
<organism evidence="8 9">
    <name type="scientific">Galleria mellonella</name>
    <name type="common">Greater wax moth</name>
    <dbReference type="NCBI Taxonomy" id="7137"/>
    <lineage>
        <taxon>Eukaryota</taxon>
        <taxon>Metazoa</taxon>
        <taxon>Ecdysozoa</taxon>
        <taxon>Arthropoda</taxon>
        <taxon>Hexapoda</taxon>
        <taxon>Insecta</taxon>
        <taxon>Pterygota</taxon>
        <taxon>Neoptera</taxon>
        <taxon>Endopterygota</taxon>
        <taxon>Lepidoptera</taxon>
        <taxon>Glossata</taxon>
        <taxon>Ditrysia</taxon>
        <taxon>Pyraloidea</taxon>
        <taxon>Pyralidae</taxon>
        <taxon>Galleriinae</taxon>
        <taxon>Galleria</taxon>
    </lineage>
</organism>
<evidence type="ECO:0000259" key="7">
    <source>
        <dbReference type="PROSITE" id="PS50004"/>
    </source>
</evidence>
<evidence type="ECO:0000256" key="2">
    <source>
        <dbReference type="ARBA" id="ARBA00022692"/>
    </source>
</evidence>
<feature type="domain" description="C2" evidence="7">
    <location>
        <begin position="1035"/>
        <end position="1158"/>
    </location>
</feature>